<dbReference type="RefSeq" id="WP_307003369.1">
    <property type="nucleotide sequence ID" value="NZ_JAUTBK010000002.1"/>
</dbReference>
<dbReference type="InterPro" id="IPR000015">
    <property type="entry name" value="Fimb_usher"/>
</dbReference>
<reference evidence="1 2" key="1">
    <citation type="submission" date="2023-07" db="EMBL/GenBank/DDBJ databases">
        <title>Functional and genomic diversity of the sorghum phyllosphere microbiome.</title>
        <authorList>
            <person name="Shade A."/>
        </authorList>
    </citation>
    <scope>NUCLEOTIDE SEQUENCE [LARGE SCALE GENOMIC DNA]</scope>
    <source>
        <strain evidence="1 2">SORGH_AS_0887</strain>
    </source>
</reference>
<keyword evidence="2" id="KW-1185">Reference proteome</keyword>
<dbReference type="InterPro" id="IPR042186">
    <property type="entry name" value="FimD_plug_dom"/>
</dbReference>
<evidence type="ECO:0000313" key="2">
    <source>
        <dbReference type="Proteomes" id="UP001233360"/>
    </source>
</evidence>
<dbReference type="Gene3D" id="2.60.40.3110">
    <property type="match status" value="1"/>
</dbReference>
<dbReference type="Pfam" id="PF00577">
    <property type="entry name" value="Usher"/>
    <property type="match status" value="1"/>
</dbReference>
<gene>
    <name evidence="1" type="ORF">QE380_001805</name>
</gene>
<accession>A0ABU0UWF7</accession>
<comment type="caution">
    <text evidence="1">The sequence shown here is derived from an EMBL/GenBank/DDBJ whole genome shotgun (WGS) entry which is preliminary data.</text>
</comment>
<dbReference type="Proteomes" id="UP001233360">
    <property type="component" value="Unassembled WGS sequence"/>
</dbReference>
<dbReference type="Gene3D" id="2.60.40.2610">
    <property type="entry name" value="Outer membrane usher protein FimD, plug domain"/>
    <property type="match status" value="1"/>
</dbReference>
<dbReference type="PANTHER" id="PTHR30451">
    <property type="entry name" value="OUTER MEMBRANE USHER PROTEIN"/>
    <property type="match status" value="1"/>
</dbReference>
<proteinExistence type="predicted"/>
<sequence>MSKFAYLLGAGVGITYAWVTPYAYADVLSEQPIHQDLYLEVTLNNAPVPDIFQFTQEGNSLFTSLEILQKLGINTSGLFTPQTDIQHIDLKTVAGLTYEYDEAAQKLNLHVSLNLLNRKNEYAYDNKKEIAKLNPDQQKFGMLMNYDVYAQSIENQHELNLWNEMRLFGVQGGLLSISSSSTFSKSSENNQFRSYILDTYWQKDYPDQLMSLVIGDAQSAAFSWARSTRISGISLSKNYNLQPYRVVTPLLKFKGESILPSTVDLFIDGLKQNTQSISPGQFEIQSKPTLNGAGNAQLVITDINGEQKTLSFKLYGTKSLLQKGLDEWSFNLGVTKLDYATASFHYDDQPLFNGNYRYGLNAHTTVELHSELSPQLGLLGAGVVQQLGTRGGVVNAAYAYSQHQEDQGGLYQLGYSWSSRNFNFSYNTFKQQGIYTDIAGLMGYAFPEKMDQVYLGFYTRFGQFGGSYIAQRYALDHTSSRYASFTWSQTFQSHANLSLSYNYNIEQRQNEIYLGFSFPWAQRKSVTVSTQNTAGRQQSSATFMQSINQDRGGWGGQLRVNQYDDRQSYLGRLGYLGNSSEMAIELQQSQFSGQQQTAISASLDGSLLWMGGQFAPMRRSLGAFALVSTSGIPHVPVMLENRNVGYTNDQGFLLVNSLNAYQHNKLSIDTLKLPLDLQIKETQLDGVPRQSSGILVNFPIYKMISIQMQVIDIHGNIVEMGSPVFRSSDQQEIETVVGREGIVYFENPAQRHFFIQNNHQHCQITLPELKDKSGFVDLGKVTCQ</sequence>
<name>A0ABU0UWF7_ACIBI</name>
<evidence type="ECO:0000313" key="1">
    <source>
        <dbReference type="EMBL" id="MDQ1208882.1"/>
    </source>
</evidence>
<dbReference type="EMBL" id="JAUTBK010000002">
    <property type="protein sequence ID" value="MDQ1208882.1"/>
    <property type="molecule type" value="Genomic_DNA"/>
</dbReference>
<protein>
    <submittedName>
        <fullName evidence="1">Outer membrane usher protein</fullName>
    </submittedName>
</protein>
<dbReference type="PANTHER" id="PTHR30451:SF5">
    <property type="entry name" value="SLR0019 PROTEIN"/>
    <property type="match status" value="1"/>
</dbReference>
<organism evidence="1 2">
    <name type="scientific">Acinetobacter baylyi</name>
    <dbReference type="NCBI Taxonomy" id="202950"/>
    <lineage>
        <taxon>Bacteria</taxon>
        <taxon>Pseudomonadati</taxon>
        <taxon>Pseudomonadota</taxon>
        <taxon>Gammaproteobacteria</taxon>
        <taxon>Moraxellales</taxon>
        <taxon>Moraxellaceae</taxon>
        <taxon>Acinetobacter</taxon>
    </lineage>
</organism>